<sequence>MAVEPSPAAEVDVTEELVRALLVDQHPDLAALVLRPVGSGWDNAILRLGDDLVVRLPRRHAGVALVEHEQRWLPGLAATLPLPVPAPVRTGAPGPGYPWPWSICRWMPGDSALEAPPTDPATPTVLGAFLAALHHPAPADAPPNPFRGVPLAVCDPVVRERLGRLGDEVDAPALLALWDRLVHTPPWPGPPVWVHGDLHPGNLVVRAGALAGVIDFGDITSGDPATDLAVAWTLLEPADRPALRAAAGHEGDTATWDRARAWALHLGCAYLLHSGDRPAYGALGRRALAAVLADAP</sequence>
<name>A0AAE9Y5M1_9ACTN</name>
<evidence type="ECO:0000259" key="1">
    <source>
        <dbReference type="Pfam" id="PF01636"/>
    </source>
</evidence>
<organism evidence="2 3">
    <name type="scientific">Iamia majanohamensis</name>
    <dbReference type="NCBI Taxonomy" id="467976"/>
    <lineage>
        <taxon>Bacteria</taxon>
        <taxon>Bacillati</taxon>
        <taxon>Actinomycetota</taxon>
        <taxon>Acidimicrobiia</taxon>
        <taxon>Acidimicrobiales</taxon>
        <taxon>Iamiaceae</taxon>
        <taxon>Iamia</taxon>
    </lineage>
</organism>
<dbReference type="InterPro" id="IPR011009">
    <property type="entry name" value="Kinase-like_dom_sf"/>
</dbReference>
<dbReference type="KEGG" id="ima:PO878_20530"/>
<feature type="domain" description="Aminoglycoside phosphotransferase" evidence="1">
    <location>
        <begin position="34"/>
        <end position="262"/>
    </location>
</feature>
<dbReference type="Pfam" id="PF01636">
    <property type="entry name" value="APH"/>
    <property type="match status" value="1"/>
</dbReference>
<dbReference type="PANTHER" id="PTHR21310:SF42">
    <property type="entry name" value="BIFUNCTIONAL AAC_APH"/>
    <property type="match status" value="1"/>
</dbReference>
<dbReference type="RefSeq" id="WP_272736404.1">
    <property type="nucleotide sequence ID" value="NZ_CP116942.1"/>
</dbReference>
<dbReference type="SUPFAM" id="SSF56112">
    <property type="entry name" value="Protein kinase-like (PK-like)"/>
    <property type="match status" value="1"/>
</dbReference>
<dbReference type="InterPro" id="IPR002575">
    <property type="entry name" value="Aminoglycoside_PTrfase"/>
</dbReference>
<gene>
    <name evidence="2" type="ORF">PO878_20530</name>
</gene>
<dbReference type="Gene3D" id="3.30.200.20">
    <property type="entry name" value="Phosphorylase Kinase, domain 1"/>
    <property type="match status" value="1"/>
</dbReference>
<keyword evidence="3" id="KW-1185">Reference proteome</keyword>
<dbReference type="PANTHER" id="PTHR21310">
    <property type="entry name" value="AMINOGLYCOSIDE PHOSPHOTRANSFERASE-RELATED-RELATED"/>
    <property type="match status" value="1"/>
</dbReference>
<dbReference type="Gene3D" id="3.90.1200.10">
    <property type="match status" value="1"/>
</dbReference>
<evidence type="ECO:0000313" key="2">
    <source>
        <dbReference type="EMBL" id="WCO66882.1"/>
    </source>
</evidence>
<dbReference type="CDD" id="cd05155">
    <property type="entry name" value="APH_ChoK_like_1"/>
    <property type="match status" value="1"/>
</dbReference>
<dbReference type="AlphaFoldDB" id="A0AAE9Y5M1"/>
<evidence type="ECO:0000313" key="3">
    <source>
        <dbReference type="Proteomes" id="UP001216390"/>
    </source>
</evidence>
<protein>
    <submittedName>
        <fullName evidence="2">Aminoglycoside phosphotransferase family protein</fullName>
    </submittedName>
</protein>
<dbReference type="Proteomes" id="UP001216390">
    <property type="component" value="Chromosome"/>
</dbReference>
<accession>A0AAE9Y5M1</accession>
<dbReference type="InterPro" id="IPR051678">
    <property type="entry name" value="AGP_Transferase"/>
</dbReference>
<proteinExistence type="predicted"/>
<reference evidence="2" key="1">
    <citation type="submission" date="2023-01" db="EMBL/GenBank/DDBJ databases">
        <title>The diversity of Class Acidimicrobiia in South China Sea sediment environments and the proposal of Iamia marina sp. nov., a novel species of the genus Iamia.</title>
        <authorList>
            <person name="He Y."/>
            <person name="Tian X."/>
        </authorList>
    </citation>
    <scope>NUCLEOTIDE SEQUENCE</scope>
    <source>
        <strain evidence="2">DSM 19957</strain>
    </source>
</reference>
<dbReference type="EMBL" id="CP116942">
    <property type="protein sequence ID" value="WCO66882.1"/>
    <property type="molecule type" value="Genomic_DNA"/>
</dbReference>